<evidence type="ECO:0000256" key="1">
    <source>
        <dbReference type="SAM" id="MobiDB-lite"/>
    </source>
</evidence>
<protein>
    <submittedName>
        <fullName evidence="2">Uncharacterized protein</fullName>
    </submittedName>
</protein>
<dbReference type="AlphaFoldDB" id="A0A0F9QAS7"/>
<sequence>MSMINYTRAGILTSIVDDLAADHIDPPGTGLLKRVTEKMTVRNAKQMREFFPQPALPGIIVVDPSIAQAEGITSGLTGRSAYNKYVTDYRIMLIGLAELRRDQNPQDVVFPIFSAILESLLRPKAPGSSPANSRLSRGGLAITGRPESTAHGGRTQGDRIFFSMGFNFPFEFEITADIP</sequence>
<evidence type="ECO:0000313" key="2">
    <source>
        <dbReference type="EMBL" id="KKN41075.1"/>
    </source>
</evidence>
<gene>
    <name evidence="2" type="ORF">LCGC14_0726840</name>
</gene>
<feature type="region of interest" description="Disordered" evidence="1">
    <location>
        <begin position="124"/>
        <end position="156"/>
    </location>
</feature>
<reference evidence="2" key="1">
    <citation type="journal article" date="2015" name="Nature">
        <title>Complex archaea that bridge the gap between prokaryotes and eukaryotes.</title>
        <authorList>
            <person name="Spang A."/>
            <person name="Saw J.H."/>
            <person name="Jorgensen S.L."/>
            <person name="Zaremba-Niedzwiedzka K."/>
            <person name="Martijn J."/>
            <person name="Lind A.E."/>
            <person name="van Eijk R."/>
            <person name="Schleper C."/>
            <person name="Guy L."/>
            <person name="Ettema T.J."/>
        </authorList>
    </citation>
    <scope>NUCLEOTIDE SEQUENCE</scope>
</reference>
<name>A0A0F9QAS7_9ZZZZ</name>
<dbReference type="EMBL" id="LAZR01001669">
    <property type="protein sequence ID" value="KKN41075.1"/>
    <property type="molecule type" value="Genomic_DNA"/>
</dbReference>
<accession>A0A0F9QAS7</accession>
<comment type="caution">
    <text evidence="2">The sequence shown here is derived from an EMBL/GenBank/DDBJ whole genome shotgun (WGS) entry which is preliminary data.</text>
</comment>
<organism evidence="2">
    <name type="scientific">marine sediment metagenome</name>
    <dbReference type="NCBI Taxonomy" id="412755"/>
    <lineage>
        <taxon>unclassified sequences</taxon>
        <taxon>metagenomes</taxon>
        <taxon>ecological metagenomes</taxon>
    </lineage>
</organism>
<proteinExistence type="predicted"/>